<evidence type="ECO:0000259" key="1">
    <source>
        <dbReference type="Pfam" id="PF17762"/>
    </source>
</evidence>
<dbReference type="InterPro" id="IPR041468">
    <property type="entry name" value="HTH_ParB/Spo0J"/>
</dbReference>
<evidence type="ECO:0000313" key="2">
    <source>
        <dbReference type="EMBL" id="HAB3566082.1"/>
    </source>
</evidence>
<reference evidence="2" key="2">
    <citation type="submission" date="2019-06" db="EMBL/GenBank/DDBJ databases">
        <authorList>
            <consortium name="NCBI Pathogen Detection Project"/>
        </authorList>
    </citation>
    <scope>NUCLEOTIDE SEQUENCE</scope>
    <source>
        <strain evidence="2">Salmonella enterica</strain>
    </source>
</reference>
<dbReference type="AlphaFoldDB" id="A0A5H8XB47"/>
<proteinExistence type="predicted"/>
<dbReference type="SUPFAM" id="SSF109709">
    <property type="entry name" value="KorB DNA-binding domain-like"/>
    <property type="match status" value="1"/>
</dbReference>
<name>A0A5H8XB47_SALET</name>
<feature type="domain" description="ParB/Spo0J HTH" evidence="1">
    <location>
        <begin position="124"/>
        <end position="183"/>
    </location>
</feature>
<reference evidence="2" key="1">
    <citation type="journal article" date="2018" name="Genome Biol.">
        <title>SKESA: strategic k-mer extension for scrupulous assemblies.</title>
        <authorList>
            <person name="Souvorov A."/>
            <person name="Agarwala R."/>
            <person name="Lipman D.J."/>
        </authorList>
    </citation>
    <scope>NUCLEOTIDE SEQUENCE</scope>
    <source>
        <strain evidence="2">Salmonella enterica</strain>
    </source>
</reference>
<accession>A0A5H8XB47</accession>
<dbReference type="EMBL" id="DAAGLP010000027">
    <property type="protein sequence ID" value="HAB3566082.1"/>
    <property type="molecule type" value="Genomic_DNA"/>
</dbReference>
<comment type="caution">
    <text evidence="2">The sequence shown here is derived from an EMBL/GenBank/DDBJ whole genome shotgun (WGS) entry which is preliminary data.</text>
</comment>
<organism evidence="2">
    <name type="scientific">Salmonella enterica subsp. enterica serovar Heidelberg</name>
    <dbReference type="NCBI Taxonomy" id="611"/>
    <lineage>
        <taxon>Bacteria</taxon>
        <taxon>Pseudomonadati</taxon>
        <taxon>Pseudomonadota</taxon>
        <taxon>Gammaproteobacteria</taxon>
        <taxon>Enterobacterales</taxon>
        <taxon>Enterobacteriaceae</taxon>
        <taxon>Salmonella</taxon>
    </lineage>
</organism>
<protein>
    <submittedName>
        <fullName evidence="2">Chromosome partitioning protein ParB</fullName>
    </submittedName>
</protein>
<dbReference type="RefSeq" id="WP_094790207.1">
    <property type="nucleotide sequence ID" value="NZ_JAGEOP010000025.1"/>
</dbReference>
<dbReference type="Gene3D" id="1.10.10.2830">
    <property type="match status" value="1"/>
</dbReference>
<sequence length="346" mass="38325">MAANSFKQMSRDGTIKRTDTGMFISLEHIHVREGFNKREDDERTRQADDDLFNYLMNGGTVPPLEVIARDEGGVWVVEGHRRRRCYARCAEAGKPVDRIHIMPFNGNDVQRLARIMTSNNQLPLSDIEQAAVIQELHNAFNQTTSEIAKLVNKSVATVEKLLTLSTANYDVQQEVKSGAVSVDVAVDRVREFGEQAGEVLQHDKAVAAAQGKTKVTRSSIAPELNIKSARRFVELIAMATISDEGVFILQGTALAEALAIIDEHKTIAEARETYRLSQPIPTTEIIGKVLYVKLDGKEIGSAIIYRGKNVTLDLGDKKIIASQSKAVAHFVKQHKLQQVHTNANDQ</sequence>
<dbReference type="Pfam" id="PF17762">
    <property type="entry name" value="HTH_ParB"/>
    <property type="match status" value="1"/>
</dbReference>
<gene>
    <name evidence="2" type="ORF">GJE36_22955</name>
</gene>